<feature type="domain" description="DUS-like FMN-binding" evidence="1">
    <location>
        <begin position="79"/>
        <end position="233"/>
    </location>
</feature>
<dbReference type="Pfam" id="PF01207">
    <property type="entry name" value="Dus"/>
    <property type="match status" value="1"/>
</dbReference>
<dbReference type="EMBL" id="DRUC01000079">
    <property type="protein sequence ID" value="HHF48570.1"/>
    <property type="molecule type" value="Genomic_DNA"/>
</dbReference>
<dbReference type="InterPro" id="IPR035587">
    <property type="entry name" value="DUS-like_FMN-bd"/>
</dbReference>
<dbReference type="SUPFAM" id="SSF51395">
    <property type="entry name" value="FMN-linked oxidoreductases"/>
    <property type="match status" value="1"/>
</dbReference>
<evidence type="ECO:0000313" key="4">
    <source>
        <dbReference type="EMBL" id="HHF48570.1"/>
    </source>
</evidence>
<evidence type="ECO:0000259" key="1">
    <source>
        <dbReference type="Pfam" id="PF01207"/>
    </source>
</evidence>
<name>A0A7C3YEM3_9EURY</name>
<comment type="caution">
    <text evidence="2">The sequence shown here is derived from an EMBL/GenBank/DDBJ whole genome shotgun (WGS) entry which is preliminary data.</text>
</comment>
<dbReference type="InterPro" id="IPR013785">
    <property type="entry name" value="Aldolase_TIM"/>
</dbReference>
<accession>A0A7C3YEM3</accession>
<evidence type="ECO:0000313" key="3">
    <source>
        <dbReference type="EMBL" id="HGU59911.1"/>
    </source>
</evidence>
<dbReference type="EMBL" id="DTPI01000006">
    <property type="protein sequence ID" value="HGE65640.1"/>
    <property type="molecule type" value="Genomic_DNA"/>
</dbReference>
<gene>
    <name evidence="4" type="ORF">ENL48_05355</name>
    <name evidence="3" type="ORF">ENT89_07240</name>
    <name evidence="2" type="ORF">ENX77_00645</name>
</gene>
<organism evidence="2">
    <name type="scientific">Geoglobus ahangari</name>
    <dbReference type="NCBI Taxonomy" id="113653"/>
    <lineage>
        <taxon>Archaea</taxon>
        <taxon>Methanobacteriati</taxon>
        <taxon>Methanobacteriota</taxon>
        <taxon>Archaeoglobi</taxon>
        <taxon>Archaeoglobales</taxon>
        <taxon>Archaeoglobaceae</taxon>
        <taxon>Geoglobus</taxon>
    </lineage>
</organism>
<reference evidence="2" key="1">
    <citation type="journal article" date="2020" name="mSystems">
        <title>Genome- and Community-Level Interaction Insights into Carbon Utilization and Element Cycling Functions of Hydrothermarchaeota in Hydrothermal Sediment.</title>
        <authorList>
            <person name="Zhou Z."/>
            <person name="Liu Y."/>
            <person name="Xu W."/>
            <person name="Pan J."/>
            <person name="Luo Z.H."/>
            <person name="Li M."/>
        </authorList>
    </citation>
    <scope>NUCLEOTIDE SEQUENCE [LARGE SCALE GENOMIC DNA]</scope>
    <source>
        <strain evidence="4">SpSt-10</strain>
        <strain evidence="3">SpSt-62</strain>
        <strain evidence="2">SpSt-97</strain>
    </source>
</reference>
<dbReference type="GO" id="GO:0016787">
    <property type="term" value="F:hydrolase activity"/>
    <property type="evidence" value="ECO:0007669"/>
    <property type="project" value="UniProtKB-KW"/>
</dbReference>
<dbReference type="NCBIfam" id="TIGR00736">
    <property type="entry name" value="nifR3_rel_arch"/>
    <property type="match status" value="1"/>
</dbReference>
<protein>
    <submittedName>
        <fullName evidence="2">Hydrolase</fullName>
    </submittedName>
</protein>
<keyword evidence="2" id="KW-0378">Hydrolase</keyword>
<sequence length="247" mass="27092">MIFPNRLVLSAMAGINNADFAKKHKVGFAILGGFNADKATNEAAIRAMKRGRKEFVFKDPLKGIESELKKMEEFKGVIGVNIRSSTMEGYLAVAKLAGDFDAVIEINAHCRQEEFIKIGCGQALLLSEKLPRIVEEASKFTEVSVKIRGGLNVDYEKIARKLFDSGALLLHVDAMIPGGGADYNLVERLSRIGNVIGNNSVTDVRSARKMIEHGAKLVSAARAVLRDPLFFEKLLEDDLLSTKVEVI</sequence>
<proteinExistence type="predicted"/>
<dbReference type="EMBL" id="DTAK01000059">
    <property type="protein sequence ID" value="HGU59911.1"/>
    <property type="molecule type" value="Genomic_DNA"/>
</dbReference>
<dbReference type="AlphaFoldDB" id="A0A7C3YEM3"/>
<dbReference type="Gene3D" id="3.20.20.70">
    <property type="entry name" value="Aldolase class I"/>
    <property type="match status" value="1"/>
</dbReference>
<dbReference type="InterPro" id="IPR005270">
    <property type="entry name" value="tRNA_dU_NifR3-rel"/>
</dbReference>
<evidence type="ECO:0000313" key="2">
    <source>
        <dbReference type="EMBL" id="HGE65640.1"/>
    </source>
</evidence>